<proteinExistence type="predicted"/>
<gene>
    <name evidence="2" type="ORF">SFRICE_016347</name>
</gene>
<dbReference type="AlphaFoldDB" id="A0A2H1WUB8"/>
<feature type="region of interest" description="Disordered" evidence="1">
    <location>
        <begin position="74"/>
        <end position="105"/>
    </location>
</feature>
<reference evidence="2" key="1">
    <citation type="submission" date="2016-07" db="EMBL/GenBank/DDBJ databases">
        <authorList>
            <person name="Bretaudeau A."/>
        </authorList>
    </citation>
    <scope>NUCLEOTIDE SEQUENCE</scope>
    <source>
        <strain evidence="2">Rice</strain>
        <tissue evidence="2">Whole body</tissue>
    </source>
</reference>
<organism evidence="2">
    <name type="scientific">Spodoptera frugiperda</name>
    <name type="common">Fall armyworm</name>
    <dbReference type="NCBI Taxonomy" id="7108"/>
    <lineage>
        <taxon>Eukaryota</taxon>
        <taxon>Metazoa</taxon>
        <taxon>Ecdysozoa</taxon>
        <taxon>Arthropoda</taxon>
        <taxon>Hexapoda</taxon>
        <taxon>Insecta</taxon>
        <taxon>Pterygota</taxon>
        <taxon>Neoptera</taxon>
        <taxon>Endopterygota</taxon>
        <taxon>Lepidoptera</taxon>
        <taxon>Glossata</taxon>
        <taxon>Ditrysia</taxon>
        <taxon>Noctuoidea</taxon>
        <taxon>Noctuidae</taxon>
        <taxon>Amphipyrinae</taxon>
        <taxon>Spodoptera</taxon>
    </lineage>
</organism>
<evidence type="ECO:0000256" key="1">
    <source>
        <dbReference type="SAM" id="MobiDB-lite"/>
    </source>
</evidence>
<protein>
    <submittedName>
        <fullName evidence="2">SFRICE_016347</fullName>
    </submittedName>
</protein>
<name>A0A2H1WUB8_SPOFR</name>
<feature type="compositionally biased region" description="Basic and acidic residues" evidence="1">
    <location>
        <begin position="85"/>
        <end position="104"/>
    </location>
</feature>
<accession>A0A2H1WUB8</accession>
<sequence>MAKITVTASLVEWLQVRLSDKRSRVRFPTRSLELCPVYDNRLTPWDLSHGTHNTNGERWVYIVQRHYITWTANTTANTNSAPRPADPRPARNGEQRDEKDEKGHPIASLALSEVRGSVRLLLTKIHPVPTPAFRAGATVTRLVVRSSGDWEGTFEHETKDNKKKNMSVSPLVTLFARSKV</sequence>
<dbReference type="EMBL" id="ODYU01011074">
    <property type="protein sequence ID" value="SOQ56582.1"/>
    <property type="molecule type" value="Genomic_DNA"/>
</dbReference>
<evidence type="ECO:0000313" key="2">
    <source>
        <dbReference type="EMBL" id="SOQ56582.1"/>
    </source>
</evidence>
<feature type="compositionally biased region" description="Low complexity" evidence="1">
    <location>
        <begin position="74"/>
        <end position="83"/>
    </location>
</feature>